<dbReference type="InterPro" id="IPR041492">
    <property type="entry name" value="HAD_2"/>
</dbReference>
<dbReference type="Pfam" id="PF13419">
    <property type="entry name" value="HAD_2"/>
    <property type="match status" value="1"/>
</dbReference>
<reference evidence="1 2" key="1">
    <citation type="submission" date="2019-10" db="EMBL/GenBank/DDBJ databases">
        <title>Genome sequence of Azospirillum melinis.</title>
        <authorList>
            <person name="Ambrosini A."/>
            <person name="Sant'Anna F.H."/>
            <person name="Cassan F.D."/>
            <person name="Souza E.M."/>
            <person name="Passaglia L.M.P."/>
        </authorList>
    </citation>
    <scope>NUCLEOTIDE SEQUENCE [LARGE SCALE GENOMIC DNA]</scope>
    <source>
        <strain evidence="1 2">TMCY0552</strain>
    </source>
</reference>
<dbReference type="InterPro" id="IPR006439">
    <property type="entry name" value="HAD-SF_hydro_IA"/>
</dbReference>
<evidence type="ECO:0000313" key="1">
    <source>
        <dbReference type="EMBL" id="NUA98846.1"/>
    </source>
</evidence>
<dbReference type="SFLD" id="SFLDG01129">
    <property type="entry name" value="C1.5:_HAD__Beta-PGM__Phosphata"/>
    <property type="match status" value="1"/>
</dbReference>
<keyword evidence="1" id="KW-0378">Hydrolase</keyword>
<dbReference type="PANTHER" id="PTHR43434">
    <property type="entry name" value="PHOSPHOGLYCOLATE PHOSPHATASE"/>
    <property type="match status" value="1"/>
</dbReference>
<comment type="caution">
    <text evidence="1">The sequence shown here is derived from an EMBL/GenBank/DDBJ whole genome shotgun (WGS) entry which is preliminary data.</text>
</comment>
<dbReference type="Gene3D" id="1.10.150.240">
    <property type="entry name" value="Putative phosphatase, domain 2"/>
    <property type="match status" value="1"/>
</dbReference>
<dbReference type="InterPro" id="IPR036412">
    <property type="entry name" value="HAD-like_sf"/>
</dbReference>
<dbReference type="GO" id="GO:0016787">
    <property type="term" value="F:hydrolase activity"/>
    <property type="evidence" value="ECO:0007669"/>
    <property type="project" value="UniProtKB-KW"/>
</dbReference>
<dbReference type="InterPro" id="IPR023214">
    <property type="entry name" value="HAD_sf"/>
</dbReference>
<keyword evidence="2" id="KW-1185">Reference proteome</keyword>
<dbReference type="SUPFAM" id="SSF56784">
    <property type="entry name" value="HAD-like"/>
    <property type="match status" value="1"/>
</dbReference>
<dbReference type="SFLD" id="SFLDG01135">
    <property type="entry name" value="C1.5.6:_HAD__Beta-PGM__Phospha"/>
    <property type="match status" value="1"/>
</dbReference>
<protein>
    <submittedName>
        <fullName evidence="1">HAD-IA family hydrolase</fullName>
    </submittedName>
</protein>
<dbReference type="Gene3D" id="3.40.50.1000">
    <property type="entry name" value="HAD superfamily/HAD-like"/>
    <property type="match status" value="1"/>
</dbReference>
<name>A0ABX2K5M2_9PROT</name>
<accession>A0ABX2K5M2</accession>
<dbReference type="InterPro" id="IPR023198">
    <property type="entry name" value="PGP-like_dom2"/>
</dbReference>
<dbReference type="RefSeq" id="WP_174470195.1">
    <property type="nucleotide sequence ID" value="NZ_JAGINN010000025.1"/>
</dbReference>
<dbReference type="NCBIfam" id="TIGR01549">
    <property type="entry name" value="HAD-SF-IA-v1"/>
    <property type="match status" value="1"/>
</dbReference>
<organism evidence="1 2">
    <name type="scientific">Azospirillum melinis</name>
    <dbReference type="NCBI Taxonomy" id="328839"/>
    <lineage>
        <taxon>Bacteria</taxon>
        <taxon>Pseudomonadati</taxon>
        <taxon>Pseudomonadota</taxon>
        <taxon>Alphaproteobacteria</taxon>
        <taxon>Rhodospirillales</taxon>
        <taxon>Azospirillaceae</taxon>
        <taxon>Azospirillum</taxon>
    </lineage>
</organism>
<dbReference type="SFLD" id="SFLDS00003">
    <property type="entry name" value="Haloacid_Dehalogenase"/>
    <property type="match status" value="1"/>
</dbReference>
<dbReference type="Proteomes" id="UP000605086">
    <property type="component" value="Unassembled WGS sequence"/>
</dbReference>
<gene>
    <name evidence="1" type="ORF">GBZ48_06040</name>
</gene>
<proteinExistence type="predicted"/>
<evidence type="ECO:0000313" key="2">
    <source>
        <dbReference type="Proteomes" id="UP000605086"/>
    </source>
</evidence>
<sequence>MAPLGKSLGKSPLRLALFDCDGTLVDSQFAIIDAMTQAWAEHGLGEPEPADVRRMVGLSLVEAVALLLPQRDADLHVAVAESYKRAFSSARSRGEVDEPLFPGILDTLAALEEAGVLLGVATGKSRRGLDAVLKGHGLTGRFVTLQTADVGPGKPNPHMVQRALAETGAEEAATVVIGDTTYDIQMARNARVRSVGVSWGYHAVPELERAGADRIVHRGRDVATAVLELLEG</sequence>
<dbReference type="PANTHER" id="PTHR43434:SF24">
    <property type="entry name" value="HYDROLASE-RELATED"/>
    <property type="match status" value="1"/>
</dbReference>
<dbReference type="EMBL" id="WHOS01000005">
    <property type="protein sequence ID" value="NUA98846.1"/>
    <property type="molecule type" value="Genomic_DNA"/>
</dbReference>
<dbReference type="InterPro" id="IPR050155">
    <property type="entry name" value="HAD-like_hydrolase_sf"/>
</dbReference>